<accession>H8MEL0</accession>
<keyword evidence="2" id="KW-1185">Reference proteome</keyword>
<name>H8MEL0_CORCM</name>
<dbReference type="Proteomes" id="UP000007587">
    <property type="component" value="Chromosome"/>
</dbReference>
<evidence type="ECO:0000313" key="1">
    <source>
        <dbReference type="EMBL" id="AFE03547.1"/>
    </source>
</evidence>
<dbReference type="InParanoid" id="H8MEL0"/>
<protein>
    <recommendedName>
        <fullName evidence="3">DUF4265 domain-containing protein</fullName>
    </recommendedName>
</protein>
<reference evidence="1 2" key="1">
    <citation type="journal article" date="2012" name="J. Bacteriol.">
        <title>Complete Genome Sequence of the Fruiting Myxobacterium Corallococcus coralloides DSM 2259.</title>
        <authorList>
            <person name="Huntley S."/>
            <person name="Zhang Y."/>
            <person name="Treuner-Lange A."/>
            <person name="Kneip S."/>
            <person name="Sensen C.W."/>
            <person name="Sogaard-Andersen L."/>
        </authorList>
    </citation>
    <scope>NUCLEOTIDE SEQUENCE [LARGE SCALE GENOMIC DNA]</scope>
    <source>
        <strain evidence="2">ATCC 25202 / DSM 2259 / NBRC 100086 / M2</strain>
    </source>
</reference>
<reference evidence="2" key="2">
    <citation type="submission" date="2012-03" db="EMBL/GenBank/DDBJ databases">
        <title>Genome sequence of the fruiting myxobacterium Corallococcus coralloides DSM 2259.</title>
        <authorList>
            <person name="Huntley S."/>
            <person name="Zhang Y."/>
            <person name="Treuner-Lange A."/>
            <person name="Sensen C.W."/>
            <person name="Sogaard-Andersen L."/>
        </authorList>
    </citation>
    <scope>NUCLEOTIDE SEQUENCE [LARGE SCALE GENOMIC DNA]</scope>
    <source>
        <strain evidence="2">ATCC 25202 / DSM 2259 / NBRC 100086 / M2</strain>
    </source>
</reference>
<evidence type="ECO:0008006" key="3">
    <source>
        <dbReference type="Google" id="ProtNLM"/>
    </source>
</evidence>
<sequence length="148" mass="17057">MADSTGMVKVGFWDEDTQSVETLWATPLGQDRYRLENSPFFAYRVSFQDVVEAQPDPGGRLEFQRVVEKSGHRTVRVILDDVESPDAKPFMDGLRQRGCGYEGFQPKLLSIDLPPEVRLEDIKRYLIEQDVQWEHADPTYADLHPDEK</sequence>
<dbReference type="Pfam" id="PF14085">
    <property type="entry name" value="DUF4265"/>
    <property type="match status" value="1"/>
</dbReference>
<gene>
    <name evidence="1" type="ordered locus">COCOR_00534</name>
</gene>
<evidence type="ECO:0000313" key="2">
    <source>
        <dbReference type="Proteomes" id="UP000007587"/>
    </source>
</evidence>
<dbReference type="AlphaFoldDB" id="H8MEL0"/>
<dbReference type="InterPro" id="IPR025361">
    <property type="entry name" value="DUF4265"/>
</dbReference>
<dbReference type="STRING" id="1144275.COCOR_00534"/>
<dbReference type="RefSeq" id="WP_014393386.1">
    <property type="nucleotide sequence ID" value="NC_017030.1"/>
</dbReference>
<dbReference type="eggNOG" id="ENOG5032VV5">
    <property type="taxonomic scope" value="Bacteria"/>
</dbReference>
<dbReference type="KEGG" id="ccx:COCOR_00534"/>
<dbReference type="HOGENOM" id="CLU_117657_1_1_7"/>
<organism evidence="1 2">
    <name type="scientific">Corallococcus coralloides (strain ATCC 25202 / DSM 2259 / NBRC 100086 / M2)</name>
    <name type="common">Myxococcus coralloides</name>
    <dbReference type="NCBI Taxonomy" id="1144275"/>
    <lineage>
        <taxon>Bacteria</taxon>
        <taxon>Pseudomonadati</taxon>
        <taxon>Myxococcota</taxon>
        <taxon>Myxococcia</taxon>
        <taxon>Myxococcales</taxon>
        <taxon>Cystobacterineae</taxon>
        <taxon>Myxococcaceae</taxon>
        <taxon>Corallococcus</taxon>
    </lineage>
</organism>
<dbReference type="EMBL" id="CP003389">
    <property type="protein sequence ID" value="AFE03547.1"/>
    <property type="molecule type" value="Genomic_DNA"/>
</dbReference>
<proteinExistence type="predicted"/>